<name>A0AAW6QES4_9PAST</name>
<feature type="domain" description="Gfo/Idh/MocA-like oxidoreductase N-terminal" evidence="1">
    <location>
        <begin position="3"/>
        <end position="124"/>
    </location>
</feature>
<dbReference type="GO" id="GO:0000166">
    <property type="term" value="F:nucleotide binding"/>
    <property type="evidence" value="ECO:0007669"/>
    <property type="project" value="InterPro"/>
</dbReference>
<dbReference type="Gene3D" id="3.40.50.720">
    <property type="entry name" value="NAD(P)-binding Rossmann-like Domain"/>
    <property type="match status" value="1"/>
</dbReference>
<gene>
    <name evidence="4" type="ORF">P7M15_10495</name>
    <name evidence="3" type="ORF">P7M32_08400</name>
</gene>
<dbReference type="InterPro" id="IPR036291">
    <property type="entry name" value="NAD(P)-bd_dom_sf"/>
</dbReference>
<dbReference type="PANTHER" id="PTHR43249:SF1">
    <property type="entry name" value="D-GLUCOSIDE 3-DEHYDROGENASE"/>
    <property type="match status" value="1"/>
</dbReference>
<evidence type="ECO:0000313" key="6">
    <source>
        <dbReference type="Proteomes" id="UP001216057"/>
    </source>
</evidence>
<dbReference type="SUPFAM" id="SSF51735">
    <property type="entry name" value="NAD(P)-binding Rossmann-fold domains"/>
    <property type="match status" value="1"/>
</dbReference>
<sequence length="316" mass="35830">MKKFALIGAGGYIAPRHLRAIKDTGNTLVVAMDVNDSVGIMDSHFPEAEFFTEFEQFEAFVEDQKLKGEKLDYVAICSPNYLHAPHMKFALKNGINVICEKPLVLNSADLDVLSEYEQKYGAKVNSILQLRLHPSIIALRDKVESAPADKVFDVDLTYLTSRGKWYLKSWKGVDQKSGGVATNIGVHFYDMLHFIFGDVVKNEVHYRDEKTVSGYLEYKRARVRWFLSIDANNLPANAVQGEKLTYRSITIENEELEFSGGFTDLHTQSYQRILEGKGYGLEENRTAIETVEHIRHADVIANPTNPHPFLTKLLQK</sequence>
<dbReference type="Pfam" id="PF01408">
    <property type="entry name" value="GFO_IDH_MocA"/>
    <property type="match status" value="1"/>
</dbReference>
<feature type="domain" description="Gfo/Idh/MocA-like oxidoreductase C-terminal" evidence="2">
    <location>
        <begin position="151"/>
        <end position="300"/>
    </location>
</feature>
<evidence type="ECO:0000313" key="5">
    <source>
        <dbReference type="Proteomes" id="UP001214976"/>
    </source>
</evidence>
<dbReference type="InterPro" id="IPR000683">
    <property type="entry name" value="Gfo/Idh/MocA-like_OxRdtase_N"/>
</dbReference>
<dbReference type="RefSeq" id="WP_202936330.1">
    <property type="nucleotide sequence ID" value="NZ_JARQTW010000021.1"/>
</dbReference>
<protein>
    <submittedName>
        <fullName evidence="4">Gfo/Idh/MocA family oxidoreductase</fullName>
    </submittedName>
</protein>
<dbReference type="PANTHER" id="PTHR43249">
    <property type="entry name" value="UDP-N-ACETYL-2-AMINO-2-DEOXY-D-GLUCURONATE OXIDASE"/>
    <property type="match status" value="1"/>
</dbReference>
<comment type="caution">
    <text evidence="4">The sequence shown here is derived from an EMBL/GenBank/DDBJ whole genome shotgun (WGS) entry which is preliminary data.</text>
</comment>
<evidence type="ECO:0000259" key="2">
    <source>
        <dbReference type="Pfam" id="PF02894"/>
    </source>
</evidence>
<dbReference type="AlphaFoldDB" id="A0AAW6QES4"/>
<dbReference type="Pfam" id="PF02894">
    <property type="entry name" value="GFO_IDH_MocA_C"/>
    <property type="match status" value="1"/>
</dbReference>
<dbReference type="Proteomes" id="UP001216057">
    <property type="component" value="Unassembled WGS sequence"/>
</dbReference>
<dbReference type="InterPro" id="IPR004104">
    <property type="entry name" value="Gfo/Idh/MocA-like_OxRdtase_C"/>
</dbReference>
<evidence type="ECO:0000313" key="4">
    <source>
        <dbReference type="EMBL" id="MDG2950931.1"/>
    </source>
</evidence>
<dbReference type="EMBL" id="JARQTX010000009">
    <property type="protein sequence ID" value="MDG2946444.1"/>
    <property type="molecule type" value="Genomic_DNA"/>
</dbReference>
<dbReference type="InterPro" id="IPR052515">
    <property type="entry name" value="Gfo/Idh/MocA_Oxidoreductase"/>
</dbReference>
<organism evidence="4 5">
    <name type="scientific">Exercitatus varius</name>
    <dbReference type="NCBI Taxonomy" id="67857"/>
    <lineage>
        <taxon>Bacteria</taxon>
        <taxon>Pseudomonadati</taxon>
        <taxon>Pseudomonadota</taxon>
        <taxon>Gammaproteobacteria</taxon>
        <taxon>Pasteurellales</taxon>
        <taxon>Pasteurellaceae</taxon>
        <taxon>Exercitatus</taxon>
    </lineage>
</organism>
<evidence type="ECO:0000259" key="1">
    <source>
        <dbReference type="Pfam" id="PF01408"/>
    </source>
</evidence>
<proteinExistence type="predicted"/>
<dbReference type="SUPFAM" id="SSF55347">
    <property type="entry name" value="Glyceraldehyde-3-phosphate dehydrogenase-like, C-terminal domain"/>
    <property type="match status" value="1"/>
</dbReference>
<reference evidence="4 6" key="1">
    <citation type="submission" date="2023-03" db="EMBL/GenBank/DDBJ databases">
        <title>Classification of Bisgaard taxon 6 and taxon 10 as Exercitatus varius gen. nov., spec. nov.</title>
        <authorList>
            <person name="Christensen H."/>
        </authorList>
    </citation>
    <scope>NUCLEOTIDE SEQUENCE</scope>
    <source>
        <strain evidence="3 6">23350_01</strain>
        <strain evidence="4">86116</strain>
    </source>
</reference>
<dbReference type="Proteomes" id="UP001214976">
    <property type="component" value="Unassembled WGS sequence"/>
</dbReference>
<dbReference type="Gene3D" id="3.30.360.10">
    <property type="entry name" value="Dihydrodipicolinate Reductase, domain 2"/>
    <property type="match status" value="1"/>
</dbReference>
<accession>A0AAW6QES4</accession>
<evidence type="ECO:0000313" key="3">
    <source>
        <dbReference type="EMBL" id="MDG2946444.1"/>
    </source>
</evidence>
<dbReference type="EMBL" id="JARQTW010000021">
    <property type="protein sequence ID" value="MDG2950931.1"/>
    <property type="molecule type" value="Genomic_DNA"/>
</dbReference>
<keyword evidence="6" id="KW-1185">Reference proteome</keyword>